<protein>
    <submittedName>
        <fullName evidence="3">Competence protein ComEA</fullName>
    </submittedName>
</protein>
<evidence type="ECO:0000259" key="2">
    <source>
        <dbReference type="SMART" id="SM00278"/>
    </source>
</evidence>
<evidence type="ECO:0000313" key="4">
    <source>
        <dbReference type="Proteomes" id="UP000242949"/>
    </source>
</evidence>
<dbReference type="GO" id="GO:0015627">
    <property type="term" value="C:type II protein secretion system complex"/>
    <property type="evidence" value="ECO:0007669"/>
    <property type="project" value="TreeGrafter"/>
</dbReference>
<keyword evidence="4" id="KW-1185">Reference proteome</keyword>
<organism evidence="3 4">
    <name type="scientific">Pelagirhabdus alkalitolerans</name>
    <dbReference type="NCBI Taxonomy" id="1612202"/>
    <lineage>
        <taxon>Bacteria</taxon>
        <taxon>Bacillati</taxon>
        <taxon>Bacillota</taxon>
        <taxon>Bacilli</taxon>
        <taxon>Bacillales</taxon>
        <taxon>Bacillaceae</taxon>
        <taxon>Pelagirhabdus</taxon>
    </lineage>
</organism>
<dbReference type="GO" id="GO:0003677">
    <property type="term" value="F:DNA binding"/>
    <property type="evidence" value="ECO:0007669"/>
    <property type="project" value="InterPro"/>
</dbReference>
<feature type="domain" description="Helix-hairpin-helix DNA-binding motif class 1" evidence="2">
    <location>
        <begin position="180"/>
        <end position="199"/>
    </location>
</feature>
<dbReference type="InterPro" id="IPR019554">
    <property type="entry name" value="Soluble_ligand-bd"/>
</dbReference>
<dbReference type="GO" id="GO:0015628">
    <property type="term" value="P:protein secretion by the type II secretion system"/>
    <property type="evidence" value="ECO:0007669"/>
    <property type="project" value="TreeGrafter"/>
</dbReference>
<feature type="region of interest" description="Disordered" evidence="1">
    <location>
        <begin position="37"/>
        <end position="64"/>
    </location>
</feature>
<feature type="compositionally biased region" description="Basic and acidic residues" evidence="1">
    <location>
        <begin position="52"/>
        <end position="62"/>
    </location>
</feature>
<dbReference type="AlphaFoldDB" id="A0A1G6HU68"/>
<evidence type="ECO:0000313" key="3">
    <source>
        <dbReference type="EMBL" id="SDB97698.1"/>
    </source>
</evidence>
<proteinExistence type="predicted"/>
<dbReference type="InterPro" id="IPR003583">
    <property type="entry name" value="Hlx-hairpin-Hlx_DNA-bd_motif"/>
</dbReference>
<accession>A0A1G6HU68</accession>
<dbReference type="STRING" id="1612202.SAMN05421734_103227"/>
<dbReference type="InterPro" id="IPR051675">
    <property type="entry name" value="Endo/Exo/Phosphatase_dom_1"/>
</dbReference>
<dbReference type="Proteomes" id="UP000242949">
    <property type="component" value="Unassembled WGS sequence"/>
</dbReference>
<dbReference type="SUPFAM" id="SSF47781">
    <property type="entry name" value="RuvA domain 2-like"/>
    <property type="match status" value="1"/>
</dbReference>
<evidence type="ECO:0000256" key="1">
    <source>
        <dbReference type="SAM" id="MobiDB-lite"/>
    </source>
</evidence>
<gene>
    <name evidence="3" type="ORF">SAMN05421734_103227</name>
</gene>
<dbReference type="RefSeq" id="WP_090794426.1">
    <property type="nucleotide sequence ID" value="NZ_FMYI01000003.1"/>
</dbReference>
<feature type="compositionally biased region" description="Polar residues" evidence="1">
    <location>
        <begin position="37"/>
        <end position="48"/>
    </location>
</feature>
<dbReference type="EMBL" id="FMYI01000003">
    <property type="protein sequence ID" value="SDB97698.1"/>
    <property type="molecule type" value="Genomic_DNA"/>
</dbReference>
<dbReference type="InterPro" id="IPR010994">
    <property type="entry name" value="RuvA_2-like"/>
</dbReference>
<dbReference type="OrthoDB" id="9790239at2"/>
<reference evidence="4" key="1">
    <citation type="submission" date="2016-09" db="EMBL/GenBank/DDBJ databases">
        <authorList>
            <person name="Varghese N."/>
            <person name="Submissions S."/>
        </authorList>
    </citation>
    <scope>NUCLEOTIDE SEQUENCE [LARGE SCALE GENOMIC DNA]</scope>
    <source>
        <strain evidence="4">S5</strain>
    </source>
</reference>
<feature type="domain" description="Helix-hairpin-helix DNA-binding motif class 1" evidence="2">
    <location>
        <begin position="150"/>
        <end position="169"/>
    </location>
</feature>
<dbReference type="SMART" id="SM00278">
    <property type="entry name" value="HhH1"/>
    <property type="match status" value="2"/>
</dbReference>
<dbReference type="PANTHER" id="PTHR21180:SF32">
    <property type="entry name" value="ENDONUCLEASE_EXONUCLEASE_PHOSPHATASE FAMILY DOMAIN-CONTAINING PROTEIN 1"/>
    <property type="match status" value="1"/>
</dbReference>
<dbReference type="Gene3D" id="1.10.150.280">
    <property type="entry name" value="AF1531-like domain"/>
    <property type="match status" value="1"/>
</dbReference>
<dbReference type="PANTHER" id="PTHR21180">
    <property type="entry name" value="ENDONUCLEASE/EXONUCLEASE/PHOSPHATASE FAMILY DOMAIN-CONTAINING PROTEIN 1"/>
    <property type="match status" value="1"/>
</dbReference>
<dbReference type="NCBIfam" id="TIGR00426">
    <property type="entry name" value="competence protein ComEA helix-hairpin-helix repeat region"/>
    <property type="match status" value="1"/>
</dbReference>
<dbReference type="Pfam" id="PF10531">
    <property type="entry name" value="SLBB"/>
    <property type="match status" value="1"/>
</dbReference>
<name>A0A1G6HU68_9BACI</name>
<dbReference type="Pfam" id="PF12836">
    <property type="entry name" value="HHH_3"/>
    <property type="match status" value="1"/>
</dbReference>
<dbReference type="GO" id="GO:0006281">
    <property type="term" value="P:DNA repair"/>
    <property type="evidence" value="ECO:0007669"/>
    <property type="project" value="InterPro"/>
</dbReference>
<sequence>MNWIKDNLVICAILCVILTALTWEFYLSERLQVSSNETAPIDTSTEQSAIEMDDHPPEHEKNQTNSTYYVDVKGEIQNPDVYQVDQSDRVIDVIEKAGGFNDEADTLSINLAERVYDEMVITVYPLGEENESVQAEPTHDRIRINIADQAELERLPGIGESKAQAILAYRDENGPFHSTADLENISGIGAKTVEQLEDYIQLP</sequence>
<dbReference type="InterPro" id="IPR004509">
    <property type="entry name" value="Competence_ComEA_HhH"/>
</dbReference>